<accession>A0A369WYY8</accession>
<dbReference type="InterPro" id="IPR036412">
    <property type="entry name" value="HAD-like_sf"/>
</dbReference>
<dbReference type="InterPro" id="IPR041492">
    <property type="entry name" value="HAD_2"/>
</dbReference>
<comment type="caution">
    <text evidence="1">The sequence shown here is derived from an EMBL/GenBank/DDBJ whole genome shotgun (WGS) entry which is preliminary data.</text>
</comment>
<dbReference type="RefSeq" id="WP_114694314.1">
    <property type="nucleotide sequence ID" value="NZ_QQOH01000001.1"/>
</dbReference>
<reference evidence="1 2" key="1">
    <citation type="submission" date="2018-07" db="EMBL/GenBank/DDBJ databases">
        <title>Motiliproteus coralliicola sp. nov., a bacterium isolated from Coral.</title>
        <authorList>
            <person name="Wang G."/>
        </authorList>
    </citation>
    <scope>NUCLEOTIDE SEQUENCE [LARGE SCALE GENOMIC DNA]</scope>
    <source>
        <strain evidence="1 2">C34</strain>
    </source>
</reference>
<dbReference type="SFLD" id="SFLDG01135">
    <property type="entry name" value="C1.5.6:_HAD__Beta-PGM__Phospha"/>
    <property type="match status" value="1"/>
</dbReference>
<keyword evidence="1" id="KW-0378">Hydrolase</keyword>
<gene>
    <name evidence="1" type="ORF">DV711_03830</name>
</gene>
<dbReference type="NCBIfam" id="TIGR01549">
    <property type="entry name" value="HAD-SF-IA-v1"/>
    <property type="match status" value="1"/>
</dbReference>
<dbReference type="SFLD" id="SFLDG01129">
    <property type="entry name" value="C1.5:_HAD__Beta-PGM__Phosphata"/>
    <property type="match status" value="1"/>
</dbReference>
<dbReference type="NCBIfam" id="TIGR01509">
    <property type="entry name" value="HAD-SF-IA-v3"/>
    <property type="match status" value="1"/>
</dbReference>
<dbReference type="Gene3D" id="3.40.50.1000">
    <property type="entry name" value="HAD superfamily/HAD-like"/>
    <property type="match status" value="1"/>
</dbReference>
<dbReference type="InterPro" id="IPR023198">
    <property type="entry name" value="PGP-like_dom2"/>
</dbReference>
<organism evidence="1 2">
    <name type="scientific">Motiliproteus coralliicola</name>
    <dbReference type="NCBI Taxonomy" id="2283196"/>
    <lineage>
        <taxon>Bacteria</taxon>
        <taxon>Pseudomonadati</taxon>
        <taxon>Pseudomonadota</taxon>
        <taxon>Gammaproteobacteria</taxon>
        <taxon>Oceanospirillales</taxon>
        <taxon>Oceanospirillaceae</taxon>
        <taxon>Motiliproteus</taxon>
    </lineage>
</organism>
<dbReference type="Pfam" id="PF13419">
    <property type="entry name" value="HAD_2"/>
    <property type="match status" value="1"/>
</dbReference>
<evidence type="ECO:0000313" key="2">
    <source>
        <dbReference type="Proteomes" id="UP000253769"/>
    </source>
</evidence>
<dbReference type="AlphaFoldDB" id="A0A369WYY8"/>
<dbReference type="GO" id="GO:0006281">
    <property type="term" value="P:DNA repair"/>
    <property type="evidence" value="ECO:0007669"/>
    <property type="project" value="TreeGrafter"/>
</dbReference>
<keyword evidence="2" id="KW-1185">Reference proteome</keyword>
<dbReference type="InterPro" id="IPR023214">
    <property type="entry name" value="HAD_sf"/>
</dbReference>
<dbReference type="SFLD" id="SFLDS00003">
    <property type="entry name" value="Haloacid_Dehalogenase"/>
    <property type="match status" value="1"/>
</dbReference>
<proteinExistence type="predicted"/>
<sequence>MVLKLIIFDWDGTLIDSADRIINCMQQASADCNLPVPGPEAVRNIIGLGLPEVFELLFGGLDSEQEQQMRERYKHYYLDQDDTPTELFPGVVDGLQRLREQQYCLAVATGKSRMGLDRVFEETGLGSLFDHSRCADETRSKPHPLMLEELLQESGVDRHRALMVGDTEYDLEMAANAGVASVGVSYGAHHPERLQAFRPKLVIDHFSELESWLEGLSG</sequence>
<dbReference type="GO" id="GO:0005829">
    <property type="term" value="C:cytosol"/>
    <property type="evidence" value="ECO:0007669"/>
    <property type="project" value="TreeGrafter"/>
</dbReference>
<dbReference type="InterPro" id="IPR050155">
    <property type="entry name" value="HAD-like_hydrolase_sf"/>
</dbReference>
<name>A0A369WYY8_9GAMM</name>
<dbReference type="OrthoDB" id="9782449at2"/>
<dbReference type="Gene3D" id="1.10.150.240">
    <property type="entry name" value="Putative phosphatase, domain 2"/>
    <property type="match status" value="1"/>
</dbReference>
<evidence type="ECO:0000313" key="1">
    <source>
        <dbReference type="EMBL" id="RDE24725.1"/>
    </source>
</evidence>
<protein>
    <submittedName>
        <fullName evidence="1">HAD family hydrolase</fullName>
    </submittedName>
</protein>
<dbReference type="Proteomes" id="UP000253769">
    <property type="component" value="Unassembled WGS sequence"/>
</dbReference>
<dbReference type="PANTHER" id="PTHR43434:SF24">
    <property type="entry name" value="HYDROLASE-RELATED"/>
    <property type="match status" value="1"/>
</dbReference>
<dbReference type="EMBL" id="QQOH01000001">
    <property type="protein sequence ID" value="RDE24725.1"/>
    <property type="molecule type" value="Genomic_DNA"/>
</dbReference>
<dbReference type="SUPFAM" id="SSF56784">
    <property type="entry name" value="HAD-like"/>
    <property type="match status" value="1"/>
</dbReference>
<dbReference type="GO" id="GO:0008967">
    <property type="term" value="F:phosphoglycolate phosphatase activity"/>
    <property type="evidence" value="ECO:0007669"/>
    <property type="project" value="TreeGrafter"/>
</dbReference>
<dbReference type="InterPro" id="IPR006439">
    <property type="entry name" value="HAD-SF_hydro_IA"/>
</dbReference>
<dbReference type="PANTHER" id="PTHR43434">
    <property type="entry name" value="PHOSPHOGLYCOLATE PHOSPHATASE"/>
    <property type="match status" value="1"/>
</dbReference>